<evidence type="ECO:0000313" key="4">
    <source>
        <dbReference type="Proteomes" id="UP000664096"/>
    </source>
</evidence>
<gene>
    <name evidence="3" type="ORF">JF539_10915</name>
</gene>
<accession>A0A939ECU2</accession>
<feature type="chain" id="PRO_5037301770" evidence="2">
    <location>
        <begin position="21"/>
        <end position="257"/>
    </location>
</feature>
<keyword evidence="2" id="KW-0732">Signal</keyword>
<evidence type="ECO:0000256" key="2">
    <source>
        <dbReference type="SAM" id="SignalP"/>
    </source>
</evidence>
<sequence>MKKIFLAAALMVGFASPAGAVTFLDFTSSSIDVATPGGTVVGTVEGTGYTISGSGGDLINATHKTDNGCGTSFACDEISSTVSSKKKKKQKQKKKKSLFDVGFGVTGGGNNNEVDGINQNEFVQVQFDSVVKILAFSGMLTYDDDDGTTPAVEQVILKYSSDGGTTWNTEVANPLYSKHDDGSFGTVGLALLEGLEIYANVVQFLAGGVSKYDDGNTNITAASLTVAAVPLPAALPLLLAGVGGLGLVSRRRNRATS</sequence>
<proteinExistence type="predicted"/>
<keyword evidence="1" id="KW-1133">Transmembrane helix</keyword>
<dbReference type="Proteomes" id="UP000664096">
    <property type="component" value="Unassembled WGS sequence"/>
</dbReference>
<comment type="caution">
    <text evidence="3">The sequence shown here is derived from an EMBL/GenBank/DDBJ whole genome shotgun (WGS) entry which is preliminary data.</text>
</comment>
<dbReference type="RefSeq" id="WP_207140416.1">
    <property type="nucleotide sequence ID" value="NZ_JAEKJZ010000001.1"/>
</dbReference>
<feature type="transmembrane region" description="Helical" evidence="1">
    <location>
        <begin position="227"/>
        <end position="248"/>
    </location>
</feature>
<dbReference type="InterPro" id="IPR022472">
    <property type="entry name" value="VPLPA-CTERM"/>
</dbReference>
<name>A0A939ECU2_9HYPH</name>
<evidence type="ECO:0000256" key="1">
    <source>
        <dbReference type="SAM" id="Phobius"/>
    </source>
</evidence>
<dbReference type="AlphaFoldDB" id="A0A939ECU2"/>
<keyword evidence="1" id="KW-0812">Transmembrane</keyword>
<organism evidence="3 4">
    <name type="scientific">Roseibium aggregatum</name>
    <dbReference type="NCBI Taxonomy" id="187304"/>
    <lineage>
        <taxon>Bacteria</taxon>
        <taxon>Pseudomonadati</taxon>
        <taxon>Pseudomonadota</taxon>
        <taxon>Alphaproteobacteria</taxon>
        <taxon>Hyphomicrobiales</taxon>
        <taxon>Stappiaceae</taxon>
        <taxon>Roseibium</taxon>
    </lineage>
</organism>
<feature type="signal peptide" evidence="2">
    <location>
        <begin position="1"/>
        <end position="20"/>
    </location>
</feature>
<protein>
    <submittedName>
        <fullName evidence="3">VPLPA-CTERM sorting domain-containing protein</fullName>
    </submittedName>
</protein>
<keyword evidence="1" id="KW-0472">Membrane</keyword>
<evidence type="ECO:0000313" key="3">
    <source>
        <dbReference type="EMBL" id="MBN9670847.1"/>
    </source>
</evidence>
<reference evidence="3" key="1">
    <citation type="submission" date="2020-12" db="EMBL/GenBank/DDBJ databases">
        <title>Oil enriched cultivation method for isolating marine PHA-producing bacteria.</title>
        <authorList>
            <person name="Zheng W."/>
            <person name="Yu S."/>
            <person name="Huang Y."/>
        </authorList>
    </citation>
    <scope>NUCLEOTIDE SEQUENCE</scope>
    <source>
        <strain evidence="3">SY-2-12</strain>
    </source>
</reference>
<dbReference type="NCBIfam" id="TIGR03370">
    <property type="entry name" value="VPLPA-CTERM"/>
    <property type="match status" value="1"/>
</dbReference>
<dbReference type="EMBL" id="JAEKJZ010000001">
    <property type="protein sequence ID" value="MBN9670847.1"/>
    <property type="molecule type" value="Genomic_DNA"/>
</dbReference>